<dbReference type="AlphaFoldDB" id="A0AAW1ULV6"/>
<keyword evidence="1" id="KW-0472">Membrane</keyword>
<comment type="caution">
    <text evidence="2">The sequence shown here is derived from an EMBL/GenBank/DDBJ whole genome shotgun (WGS) entry which is preliminary data.</text>
</comment>
<evidence type="ECO:0000313" key="2">
    <source>
        <dbReference type="EMBL" id="KAK9881437.1"/>
    </source>
</evidence>
<keyword evidence="1" id="KW-0812">Transmembrane</keyword>
<dbReference type="Proteomes" id="UP001431783">
    <property type="component" value="Unassembled WGS sequence"/>
</dbReference>
<feature type="transmembrane region" description="Helical" evidence="1">
    <location>
        <begin position="72"/>
        <end position="89"/>
    </location>
</feature>
<protein>
    <submittedName>
        <fullName evidence="2">Uncharacterized protein</fullName>
    </submittedName>
</protein>
<sequence length="112" mass="13456">MKTYVTSVTYNAQICDVKYIFKIDIKIGPLDPILKQPVPSYFFSNIWKTSDKGVLIGFEQTFWRCGEYERGFYWYLIFFFFLNNISMLCRRLTENRAFNQLNRIHQQLKLAT</sequence>
<organism evidence="2 3">
    <name type="scientific">Henosepilachna vigintioctopunctata</name>
    <dbReference type="NCBI Taxonomy" id="420089"/>
    <lineage>
        <taxon>Eukaryota</taxon>
        <taxon>Metazoa</taxon>
        <taxon>Ecdysozoa</taxon>
        <taxon>Arthropoda</taxon>
        <taxon>Hexapoda</taxon>
        <taxon>Insecta</taxon>
        <taxon>Pterygota</taxon>
        <taxon>Neoptera</taxon>
        <taxon>Endopterygota</taxon>
        <taxon>Coleoptera</taxon>
        <taxon>Polyphaga</taxon>
        <taxon>Cucujiformia</taxon>
        <taxon>Coccinelloidea</taxon>
        <taxon>Coccinellidae</taxon>
        <taxon>Epilachninae</taxon>
        <taxon>Epilachnini</taxon>
        <taxon>Henosepilachna</taxon>
    </lineage>
</organism>
<name>A0AAW1ULV6_9CUCU</name>
<gene>
    <name evidence="2" type="ORF">WA026_016324</name>
</gene>
<keyword evidence="1" id="KW-1133">Transmembrane helix</keyword>
<proteinExistence type="predicted"/>
<reference evidence="2 3" key="1">
    <citation type="submission" date="2023-03" db="EMBL/GenBank/DDBJ databases">
        <title>Genome insight into feeding habits of ladybird beetles.</title>
        <authorList>
            <person name="Li H.-S."/>
            <person name="Huang Y.-H."/>
            <person name="Pang H."/>
        </authorList>
    </citation>
    <scope>NUCLEOTIDE SEQUENCE [LARGE SCALE GENOMIC DNA]</scope>
    <source>
        <strain evidence="2">SYSU_2023b</strain>
        <tissue evidence="2">Whole body</tissue>
    </source>
</reference>
<keyword evidence="3" id="KW-1185">Reference proteome</keyword>
<evidence type="ECO:0000313" key="3">
    <source>
        <dbReference type="Proteomes" id="UP001431783"/>
    </source>
</evidence>
<dbReference type="EMBL" id="JARQZJ010000069">
    <property type="protein sequence ID" value="KAK9881437.1"/>
    <property type="molecule type" value="Genomic_DNA"/>
</dbReference>
<accession>A0AAW1ULV6</accession>
<evidence type="ECO:0000256" key="1">
    <source>
        <dbReference type="SAM" id="Phobius"/>
    </source>
</evidence>